<evidence type="ECO:0000259" key="7">
    <source>
        <dbReference type="Pfam" id="PF08340"/>
    </source>
</evidence>
<dbReference type="Pfam" id="PF03755">
    <property type="entry name" value="YicC-like_N"/>
    <property type="match status" value="1"/>
</dbReference>
<comment type="caution">
    <text evidence="8">The sequence shown here is derived from an EMBL/GenBank/DDBJ whole genome shotgun (WGS) entry which is preliminary data.</text>
</comment>
<accession>A0A101H0B7</accession>
<evidence type="ECO:0000313" key="10">
    <source>
        <dbReference type="Proteomes" id="UP000054260"/>
    </source>
</evidence>
<dbReference type="PATRIC" id="fig|1236046.5.peg.589"/>
<dbReference type="AlphaFoldDB" id="A0A101H0B7"/>
<dbReference type="Proteomes" id="UP000055014">
    <property type="component" value="Unassembled WGS sequence"/>
</dbReference>
<dbReference type="PANTHER" id="PTHR30636:SF3">
    <property type="entry name" value="UPF0701 PROTEIN YICC"/>
    <property type="match status" value="1"/>
</dbReference>
<dbReference type="InterPro" id="IPR005229">
    <property type="entry name" value="YicC/YloC-like"/>
</dbReference>
<keyword evidence="2" id="KW-0540">Nuclease</keyword>
<evidence type="ECO:0000313" key="11">
    <source>
        <dbReference type="Proteomes" id="UP000055014"/>
    </source>
</evidence>
<evidence type="ECO:0000313" key="8">
    <source>
        <dbReference type="EMBL" id="KUK67984.1"/>
    </source>
</evidence>
<dbReference type="Proteomes" id="UP000054260">
    <property type="component" value="Unassembled WGS sequence"/>
</dbReference>
<feature type="domain" description="Endoribonuclease YicC-like C-terminal" evidence="7">
    <location>
        <begin position="174"/>
        <end position="290"/>
    </location>
</feature>
<evidence type="ECO:0000256" key="2">
    <source>
        <dbReference type="ARBA" id="ARBA00022722"/>
    </source>
</evidence>
<dbReference type="EMBL" id="LGGH01000049">
    <property type="protein sequence ID" value="KUK67984.1"/>
    <property type="molecule type" value="Genomic_DNA"/>
</dbReference>
<protein>
    <submittedName>
        <fullName evidence="8">TIGR00255 family protein</fullName>
    </submittedName>
</protein>
<evidence type="ECO:0000256" key="5">
    <source>
        <dbReference type="ARBA" id="ARBA00035648"/>
    </source>
</evidence>
<reference evidence="8" key="1">
    <citation type="journal article" date="2015" name="MBio">
        <title>Genome-resolved metagenomic analysis reveals roles for candidate phyla and other microbial community members in biogeochemical transformations in oil reservoirs.</title>
        <authorList>
            <person name="Hu P."/>
            <person name="Tom L."/>
            <person name="Singh A."/>
            <person name="Thomas B.C."/>
            <person name="Baker B.J."/>
            <person name="Piceno Y.M."/>
            <person name="Andersen G.L."/>
            <person name="Banfield J.F."/>
        </authorList>
    </citation>
    <scope>NUCLEOTIDE SEQUENCE [LARGE SCALE GENOMIC DNA]</scope>
    <source>
        <strain evidence="8">46_47</strain>
        <strain evidence="9">46_70</strain>
    </source>
</reference>
<dbReference type="InterPro" id="IPR013527">
    <property type="entry name" value="YicC-like_N"/>
</dbReference>
<keyword evidence="4" id="KW-0378">Hydrolase</keyword>
<evidence type="ECO:0000313" key="9">
    <source>
        <dbReference type="EMBL" id="KUK89633.1"/>
    </source>
</evidence>
<evidence type="ECO:0000259" key="6">
    <source>
        <dbReference type="Pfam" id="PF03755"/>
    </source>
</evidence>
<dbReference type="PANTHER" id="PTHR30636">
    <property type="entry name" value="UPF0701 PROTEIN YICC"/>
    <property type="match status" value="1"/>
</dbReference>
<comment type="similarity">
    <text evidence="5">Belongs to the YicC/YloC family.</text>
</comment>
<keyword evidence="3" id="KW-0255">Endonuclease</keyword>
<comment type="cofactor">
    <cofactor evidence="1">
        <name>a divalent metal cation</name>
        <dbReference type="ChEBI" id="CHEBI:60240"/>
    </cofactor>
</comment>
<dbReference type="Pfam" id="PF08340">
    <property type="entry name" value="YicC-like_C"/>
    <property type="match status" value="1"/>
</dbReference>
<name>A0A101H0B7_9BACT</name>
<proteinExistence type="inferred from homology"/>
<dbReference type="GO" id="GO:0016787">
    <property type="term" value="F:hydrolase activity"/>
    <property type="evidence" value="ECO:0007669"/>
    <property type="project" value="UniProtKB-KW"/>
</dbReference>
<organism evidence="8 10">
    <name type="scientific">Mesotoga infera</name>
    <dbReference type="NCBI Taxonomy" id="1236046"/>
    <lineage>
        <taxon>Bacteria</taxon>
        <taxon>Thermotogati</taxon>
        <taxon>Thermotogota</taxon>
        <taxon>Thermotogae</taxon>
        <taxon>Kosmotogales</taxon>
        <taxon>Kosmotogaceae</taxon>
        <taxon>Mesotoga</taxon>
    </lineage>
</organism>
<evidence type="ECO:0000256" key="3">
    <source>
        <dbReference type="ARBA" id="ARBA00022759"/>
    </source>
</evidence>
<dbReference type="GO" id="GO:0004521">
    <property type="term" value="F:RNA endonuclease activity"/>
    <property type="evidence" value="ECO:0007669"/>
    <property type="project" value="InterPro"/>
</dbReference>
<evidence type="ECO:0000256" key="1">
    <source>
        <dbReference type="ARBA" id="ARBA00001968"/>
    </source>
</evidence>
<dbReference type="EMBL" id="LGGW01000077">
    <property type="protein sequence ID" value="KUK89633.1"/>
    <property type="molecule type" value="Genomic_DNA"/>
</dbReference>
<reference evidence="10 11" key="2">
    <citation type="journal article" date="2015" name="MBio">
        <title>Genome-Resolved Metagenomic Analysis Reveals Roles for Candidate Phyla and Other Microbial Community Members in Biogeochemical Transformations in Oil Reservoirs.</title>
        <authorList>
            <person name="Hu P."/>
            <person name="Tom L."/>
            <person name="Singh A."/>
            <person name="Thomas B.C."/>
            <person name="Baker B.J."/>
            <person name="Piceno Y.M."/>
            <person name="Andersen G.L."/>
            <person name="Banfield J.F."/>
        </authorList>
    </citation>
    <scope>NUCLEOTIDE SEQUENCE [LARGE SCALE GENOMIC DNA]</scope>
</reference>
<sequence>MLRSMTGYARAERTLYGVNAFVELKTVNSKYLNVDVNIGDAFSELEMNVSRLIKENLKRGTVKARIDISLVDSDDFLQPDFGIASSIYNSLRSIRDRYGLAGEVSVDSMARFKEIFKTRPSEDLAEKIWNVIEGLLIEAVDQLNIDREREGQTMSLALNEYLDRLETIAEELQANSEDMILYYRDFLKKKLEQISDSQLDDNRLEQEVTLLAEKADISEEIVRLISHIESFRSVMQSDRESGVQLDFICQEMHRELSTVASKSKKLVITNLSVEGRTLVNKLREQVQNIE</sequence>
<dbReference type="NCBIfam" id="TIGR00255">
    <property type="entry name" value="YicC/YloC family endoribonuclease"/>
    <property type="match status" value="1"/>
</dbReference>
<evidence type="ECO:0000256" key="4">
    <source>
        <dbReference type="ARBA" id="ARBA00022801"/>
    </source>
</evidence>
<feature type="domain" description="Endoribonuclease YicC-like N-terminal" evidence="6">
    <location>
        <begin position="2"/>
        <end position="154"/>
    </location>
</feature>
<gene>
    <name evidence="8" type="ORF">XD86_0477</name>
    <name evidence="9" type="ORF">XE02_0922</name>
</gene>
<dbReference type="InterPro" id="IPR013551">
    <property type="entry name" value="YicC-like_C"/>
</dbReference>